<accession>A0A841JVN6</accession>
<sequence length="68" mass="7071">MLKDHKAGARPACSARTCFKNAINKELSMNKIARNLILAAAVLAGFAATSYASLVSAPEPMPPGISRG</sequence>
<dbReference type="Proteomes" id="UP000538666">
    <property type="component" value="Unassembled WGS sequence"/>
</dbReference>
<keyword evidence="1" id="KW-0812">Transmembrane</keyword>
<gene>
    <name evidence="2" type="ORF">HNQ77_003414</name>
</gene>
<keyword evidence="1" id="KW-0472">Membrane</keyword>
<reference evidence="2 3" key="1">
    <citation type="submission" date="2020-08" db="EMBL/GenBank/DDBJ databases">
        <title>Genomic Encyclopedia of Type Strains, Phase IV (KMG-IV): sequencing the most valuable type-strain genomes for metagenomic binning, comparative biology and taxonomic classification.</title>
        <authorList>
            <person name="Goeker M."/>
        </authorList>
    </citation>
    <scope>NUCLEOTIDE SEQUENCE [LARGE SCALE GENOMIC DNA]</scope>
    <source>
        <strain evidence="2 3">DSM 103733</strain>
    </source>
</reference>
<organism evidence="2 3">
    <name type="scientific">Silvibacterium bohemicum</name>
    <dbReference type="NCBI Taxonomy" id="1577686"/>
    <lineage>
        <taxon>Bacteria</taxon>
        <taxon>Pseudomonadati</taxon>
        <taxon>Acidobacteriota</taxon>
        <taxon>Terriglobia</taxon>
        <taxon>Terriglobales</taxon>
        <taxon>Acidobacteriaceae</taxon>
        <taxon>Silvibacterium</taxon>
    </lineage>
</organism>
<protein>
    <submittedName>
        <fullName evidence="2">Uncharacterized protein</fullName>
    </submittedName>
</protein>
<proteinExistence type="predicted"/>
<feature type="transmembrane region" description="Helical" evidence="1">
    <location>
        <begin position="35"/>
        <end position="54"/>
    </location>
</feature>
<evidence type="ECO:0000256" key="1">
    <source>
        <dbReference type="SAM" id="Phobius"/>
    </source>
</evidence>
<name>A0A841JVN6_9BACT</name>
<keyword evidence="1" id="KW-1133">Transmembrane helix</keyword>
<comment type="caution">
    <text evidence="2">The sequence shown here is derived from an EMBL/GenBank/DDBJ whole genome shotgun (WGS) entry which is preliminary data.</text>
</comment>
<dbReference type="EMBL" id="JACHEK010000007">
    <property type="protein sequence ID" value="MBB6145453.1"/>
    <property type="molecule type" value="Genomic_DNA"/>
</dbReference>
<dbReference type="AlphaFoldDB" id="A0A841JVN6"/>
<keyword evidence="3" id="KW-1185">Reference proteome</keyword>
<evidence type="ECO:0000313" key="3">
    <source>
        <dbReference type="Proteomes" id="UP000538666"/>
    </source>
</evidence>
<evidence type="ECO:0000313" key="2">
    <source>
        <dbReference type="EMBL" id="MBB6145453.1"/>
    </source>
</evidence>